<organism evidence="2 3">
    <name type="scientific">Herbaspirillum frisingense</name>
    <dbReference type="NCBI Taxonomy" id="92645"/>
    <lineage>
        <taxon>Bacteria</taxon>
        <taxon>Pseudomonadati</taxon>
        <taxon>Pseudomonadota</taxon>
        <taxon>Betaproteobacteria</taxon>
        <taxon>Burkholderiales</taxon>
        <taxon>Oxalobacteraceae</taxon>
        <taxon>Herbaspirillum</taxon>
    </lineage>
</organism>
<dbReference type="RefSeq" id="WP_310012140.1">
    <property type="nucleotide sequence ID" value="NZ_JAVDSJ010000006.1"/>
</dbReference>
<protein>
    <submittedName>
        <fullName evidence="2">Vacuolar-type H+-ATPase subunit I/STV1</fullName>
    </submittedName>
</protein>
<dbReference type="EMBL" id="JAVDSJ010000006">
    <property type="protein sequence ID" value="MDR6586364.1"/>
    <property type="molecule type" value="Genomic_DNA"/>
</dbReference>
<evidence type="ECO:0000313" key="2">
    <source>
        <dbReference type="EMBL" id="MDR6586364.1"/>
    </source>
</evidence>
<comment type="caution">
    <text evidence="2">The sequence shown here is derived from an EMBL/GenBank/DDBJ whole genome shotgun (WGS) entry which is preliminary data.</text>
</comment>
<evidence type="ECO:0000313" key="3">
    <source>
        <dbReference type="Proteomes" id="UP001260715"/>
    </source>
</evidence>
<feature type="coiled-coil region" evidence="1">
    <location>
        <begin position="150"/>
        <end position="198"/>
    </location>
</feature>
<accession>A0ABU1PKA4</accession>
<dbReference type="Proteomes" id="UP001260715">
    <property type="component" value="Unassembled WGS sequence"/>
</dbReference>
<evidence type="ECO:0000256" key="1">
    <source>
        <dbReference type="SAM" id="Coils"/>
    </source>
</evidence>
<reference evidence="2 3" key="1">
    <citation type="submission" date="2023-07" db="EMBL/GenBank/DDBJ databases">
        <title>Sorghum-associated microbial communities from plants grown in Nebraska, USA.</title>
        <authorList>
            <person name="Schachtman D."/>
        </authorList>
    </citation>
    <scope>NUCLEOTIDE SEQUENCE [LARGE SCALE GENOMIC DNA]</scope>
    <source>
        <strain evidence="2 3">596</strain>
    </source>
</reference>
<gene>
    <name evidence="2" type="ORF">J2W50_004588</name>
</gene>
<sequence>MSERGPRRPSIAALNKSNAKNNIVRKKNILDAWARNGIPHVAAHNVEPGMAAFQLEYFPRTIRQFNFWDGSANSEQMRNELPTFTRNANDTLRGYPDLKNSVGEVIDAVKQRAIVQQSRCKETKISSLLSQKMMEKKLRLIAERELVNVRKQQKEERRSYNDETAGLNSQLAELRRQIEKLRTENKDANHQIAGLKVKLAKVAPLKKV</sequence>
<keyword evidence="3" id="KW-1185">Reference proteome</keyword>
<keyword evidence="1" id="KW-0175">Coiled coil</keyword>
<proteinExistence type="predicted"/>
<name>A0ABU1PKA4_9BURK</name>